<dbReference type="Pfam" id="PF19824">
    <property type="entry name" value="Tlp"/>
    <property type="match status" value="1"/>
</dbReference>
<evidence type="ECO:0000256" key="2">
    <source>
        <dbReference type="SAM" id="MobiDB-lite"/>
    </source>
</evidence>
<proteinExistence type="inferred from homology"/>
<accession>A0ABT1Y084</accession>
<dbReference type="NCBIfam" id="TIGR03090">
    <property type="entry name" value="SASP_tlp"/>
    <property type="match status" value="1"/>
</dbReference>
<keyword evidence="4" id="KW-1185">Reference proteome</keyword>
<dbReference type="Proteomes" id="UP001524944">
    <property type="component" value="Unassembled WGS sequence"/>
</dbReference>
<comment type="similarity">
    <text evidence="1">Belongs to the Tlp family.</text>
</comment>
<protein>
    <recommendedName>
        <fullName evidence="1">Protein Tlp homolog</fullName>
    </recommendedName>
</protein>
<evidence type="ECO:0000313" key="3">
    <source>
        <dbReference type="EMBL" id="MCR6544277.1"/>
    </source>
</evidence>
<comment type="caution">
    <text evidence="3">The sequence shown here is derived from an EMBL/GenBank/DDBJ whole genome shotgun (WGS) entry which is preliminary data.</text>
</comment>
<dbReference type="InterPro" id="IPR017524">
    <property type="entry name" value="SASP_thioredoxin-like"/>
</dbReference>
<dbReference type="HAMAP" id="MF_01506">
    <property type="entry name" value="Tlp"/>
    <property type="match status" value="1"/>
</dbReference>
<dbReference type="EMBL" id="JANPWE010000001">
    <property type="protein sequence ID" value="MCR6544277.1"/>
    <property type="molecule type" value="Genomic_DNA"/>
</dbReference>
<feature type="region of interest" description="Disordered" evidence="2">
    <location>
        <begin position="52"/>
        <end position="76"/>
    </location>
</feature>
<organism evidence="3 4">
    <name type="scientific">Dehalobacterium formicoaceticum</name>
    <dbReference type="NCBI Taxonomy" id="51515"/>
    <lineage>
        <taxon>Bacteria</taxon>
        <taxon>Bacillati</taxon>
        <taxon>Bacillota</taxon>
        <taxon>Clostridia</taxon>
        <taxon>Eubacteriales</taxon>
        <taxon>Peptococcaceae</taxon>
        <taxon>Dehalobacterium</taxon>
    </lineage>
</organism>
<reference evidence="3 4" key="1">
    <citation type="submission" date="2022-08" db="EMBL/GenBank/DDBJ databases">
        <title>Proteogenomics of the novel Dehalobacterium formicoaceticum strain EZ94 highlights a key role of methyltransferases during anaerobic dichloromethane degradation.</title>
        <authorList>
            <person name="Wasmund K."/>
        </authorList>
    </citation>
    <scope>NUCLEOTIDE SEQUENCE [LARGE SCALE GENOMIC DNA]</scope>
    <source>
        <strain evidence="3 4">EZ94</strain>
    </source>
</reference>
<gene>
    <name evidence="1 3" type="primary">tlp</name>
    <name evidence="3" type="ORF">NVS47_01900</name>
</gene>
<name>A0ABT1Y084_9FIRM</name>
<evidence type="ECO:0000313" key="4">
    <source>
        <dbReference type="Proteomes" id="UP001524944"/>
    </source>
</evidence>
<evidence type="ECO:0000256" key="1">
    <source>
        <dbReference type="HAMAP-Rule" id="MF_01506"/>
    </source>
</evidence>
<dbReference type="RefSeq" id="WP_089609766.1">
    <property type="nucleotide sequence ID" value="NZ_CP022121.1"/>
</dbReference>
<sequence>MKRNRDDRRDNVDRIQKNINHTIGNIEAAEELIQETDDPKIRKDLKEKNSRRMDALNGMKEEIKDEAWDKKQGYQD</sequence>